<dbReference type="EMBL" id="LAZR01009835">
    <property type="protein sequence ID" value="KKM70342.1"/>
    <property type="molecule type" value="Genomic_DNA"/>
</dbReference>
<comment type="caution">
    <text evidence="2">The sequence shown here is derived from an EMBL/GenBank/DDBJ whole genome shotgun (WGS) entry which is preliminary data.</text>
</comment>
<gene>
    <name evidence="2" type="ORF">LCGC14_1441700</name>
</gene>
<organism evidence="2">
    <name type="scientific">marine sediment metagenome</name>
    <dbReference type="NCBI Taxonomy" id="412755"/>
    <lineage>
        <taxon>unclassified sequences</taxon>
        <taxon>metagenomes</taxon>
        <taxon>ecological metagenomes</taxon>
    </lineage>
</organism>
<evidence type="ECO:0000313" key="2">
    <source>
        <dbReference type="EMBL" id="KKM70342.1"/>
    </source>
</evidence>
<feature type="domain" description="Nucleotide modification associated" evidence="1">
    <location>
        <begin position="5"/>
        <end position="220"/>
    </location>
</feature>
<protein>
    <recommendedName>
        <fullName evidence="1">Nucleotide modification associated domain-containing protein</fullName>
    </recommendedName>
</protein>
<dbReference type="AlphaFoldDB" id="A0A0F9MMD3"/>
<reference evidence="2" key="1">
    <citation type="journal article" date="2015" name="Nature">
        <title>Complex archaea that bridge the gap between prokaryotes and eukaryotes.</title>
        <authorList>
            <person name="Spang A."/>
            <person name="Saw J.H."/>
            <person name="Jorgensen S.L."/>
            <person name="Zaremba-Niedzwiedzka K."/>
            <person name="Martijn J."/>
            <person name="Lind A.E."/>
            <person name="van Eijk R."/>
            <person name="Schleper C."/>
            <person name="Guy L."/>
            <person name="Ettema T.J."/>
        </authorList>
    </citation>
    <scope>NUCLEOTIDE SEQUENCE</scope>
</reference>
<dbReference type="Pfam" id="PF18754">
    <property type="entry name" value="Nmad3"/>
    <property type="match status" value="1"/>
</dbReference>
<proteinExistence type="predicted"/>
<accession>A0A0F9MMD3</accession>
<evidence type="ECO:0000259" key="1">
    <source>
        <dbReference type="Pfam" id="PF18754"/>
    </source>
</evidence>
<sequence length="263" mass="31266">MRIYIVPIGIESSTGGYYAPILDDGRFIFIPIPETNPKFSVHHPKHQEFIFDLERFHKRFHKNLYNLKPYNEISIKPWPEFTTIKKQGDFLGKHNYNGYPLNSYIPHFDPEFKTFTYGEGSQNKAKTLSSLKEGDILAFYMSLMPPFKNKAKGKFIVGYFTIETIFDYRFGNQKLDYKFIDNRIKNNMHIIRRDEEPVIAVGKKSESRLFEHALQFTDEKWEILPNIIKRIDWQFKTKKLIRGTRILKEENSEKFKELIITHN</sequence>
<name>A0A0F9MMD3_9ZZZZ</name>
<dbReference type="InterPro" id="IPR041135">
    <property type="entry name" value="Nmad3"/>
</dbReference>